<evidence type="ECO:0000256" key="1">
    <source>
        <dbReference type="SAM" id="MobiDB-lite"/>
    </source>
</evidence>
<evidence type="ECO:0000313" key="2">
    <source>
        <dbReference type="EMBL" id="KAJ8883950.1"/>
    </source>
</evidence>
<keyword evidence="3" id="KW-1185">Reference proteome</keyword>
<reference evidence="2 3" key="1">
    <citation type="submission" date="2023-02" db="EMBL/GenBank/DDBJ databases">
        <title>LHISI_Scaffold_Assembly.</title>
        <authorList>
            <person name="Stuart O.P."/>
            <person name="Cleave R."/>
            <person name="Magrath M.J.L."/>
            <person name="Mikheyev A.S."/>
        </authorList>
    </citation>
    <scope>NUCLEOTIDE SEQUENCE [LARGE SCALE GENOMIC DNA]</scope>
    <source>
        <strain evidence="2">Daus_M_001</strain>
        <tissue evidence="2">Leg muscle</tissue>
    </source>
</reference>
<proteinExistence type="predicted"/>
<dbReference type="Proteomes" id="UP001159363">
    <property type="component" value="Chromosome 4"/>
</dbReference>
<feature type="compositionally biased region" description="Polar residues" evidence="1">
    <location>
        <begin position="299"/>
        <end position="310"/>
    </location>
</feature>
<accession>A0ABQ9HHY9</accession>
<gene>
    <name evidence="2" type="ORF">PR048_015806</name>
</gene>
<protein>
    <submittedName>
        <fullName evidence="2">Uncharacterized protein</fullName>
    </submittedName>
</protein>
<feature type="compositionally biased region" description="Polar residues" evidence="1">
    <location>
        <begin position="655"/>
        <end position="664"/>
    </location>
</feature>
<comment type="caution">
    <text evidence="2">The sequence shown here is derived from an EMBL/GenBank/DDBJ whole genome shotgun (WGS) entry which is preliminary data.</text>
</comment>
<feature type="region of interest" description="Disordered" evidence="1">
    <location>
        <begin position="727"/>
        <end position="752"/>
    </location>
</feature>
<name>A0ABQ9HHY9_9NEOP</name>
<evidence type="ECO:0000313" key="3">
    <source>
        <dbReference type="Proteomes" id="UP001159363"/>
    </source>
</evidence>
<feature type="region of interest" description="Disordered" evidence="1">
    <location>
        <begin position="618"/>
        <end position="679"/>
    </location>
</feature>
<feature type="region of interest" description="Disordered" evidence="1">
    <location>
        <begin position="102"/>
        <end position="122"/>
    </location>
</feature>
<sequence>MLAQSSSPTVTADNQCTVDIDKFVRSPTYCKMCVLGRYWPGPPGSQTGVSQLSSCVTRAVGTAVRESCKGVVDQFPNSAGEDTKTTGMQCSELCSVNGPVNGVASSSRNERGSSVQSSSNETLLSQSSKISYRKVHLPGRVTTDFRIWESCRTMPLVAGFHWGNPVSPAISFQHCSIRSSITLIGFQDLDFKSRPNLFIQEGMGDRSGGMACRHVADPEVSERLAHSPPTKANRVKSSAGSSDLRKWESCRTMPLVGGFSRFIFTLITLIGSPDLAVKSRLNLFSHSPRRISDPESEQEAGSRSPLTHTHPTILVDANETILISDRHIGRRSAYCYTSLPLHCMQISRRRLWVPLVYPYEQSREGPNRNGSAAGSRNRNRIPFHPPYRLQPPYWTETSQRSWAKWFGAVAAALYDVMVAAVWRPSYTSLETSLLLLDILLVSYSHLVGVDVVYSVLQYHAEQFHHTVLVLAWNDLVLQKAVLETLTTNMYYFWVLWLCSPLHPISPAKCVGQPGRAEGVRAPSLANPGIEGGNRADSEQGWTAEGKDRDFSEHWLISTVLFFLRLAIDFPPSRTHIPLFLNLYIPKLGALAHPGPTSLKALRPLTSDSPSVRFGVAYPTPSAFPGHNRSRLPPTARSVSESENLSRPPPSIGVNHYQNESNLTDRSPERTSDGANRSSRATTKFPWNLWIIHDRLLHRWNEGRSPPIPESHFLENGDLRWPRIATSPVSQPTREQIELSPGVTVHRGRKPLL</sequence>
<organism evidence="2 3">
    <name type="scientific">Dryococelus australis</name>
    <dbReference type="NCBI Taxonomy" id="614101"/>
    <lineage>
        <taxon>Eukaryota</taxon>
        <taxon>Metazoa</taxon>
        <taxon>Ecdysozoa</taxon>
        <taxon>Arthropoda</taxon>
        <taxon>Hexapoda</taxon>
        <taxon>Insecta</taxon>
        <taxon>Pterygota</taxon>
        <taxon>Neoptera</taxon>
        <taxon>Polyneoptera</taxon>
        <taxon>Phasmatodea</taxon>
        <taxon>Verophasmatodea</taxon>
        <taxon>Anareolatae</taxon>
        <taxon>Phasmatidae</taxon>
        <taxon>Eurycanthinae</taxon>
        <taxon>Dryococelus</taxon>
    </lineage>
</organism>
<dbReference type="EMBL" id="JARBHB010000005">
    <property type="protein sequence ID" value="KAJ8883950.1"/>
    <property type="molecule type" value="Genomic_DNA"/>
</dbReference>
<feature type="compositionally biased region" description="Polar residues" evidence="1">
    <location>
        <begin position="103"/>
        <end position="115"/>
    </location>
</feature>
<feature type="region of interest" description="Disordered" evidence="1">
    <location>
        <begin position="287"/>
        <end position="310"/>
    </location>
</feature>